<dbReference type="EMBL" id="HBEG01003492">
    <property type="protein sequence ID" value="CAD8346305.1"/>
    <property type="molecule type" value="Transcribed_RNA"/>
</dbReference>
<dbReference type="SMART" id="SM00271">
    <property type="entry name" value="DnaJ"/>
    <property type="match status" value="1"/>
</dbReference>
<sequence>MKRARGGTLTLRCTRILVELSLMVINCRRVAWAFFFSARTCLDGRRVCSRGTSLRAVASPVEPREDPWEVLGISRSADRSEVKAQFHRLVRIYHPDLSPGGSPYMMQRLIRAADAILDTTPQRTPPAPTPQRHHMSRYEKIKQKRAKSQAAQDLKDAVVYAGRSRVRRSVWSEYRITMGKIEIFWKLGPYVCSRGVQAHKIVQFQEVRRIRNRVDLQDGRCDVELELVWGTRLVLEQLPQEVAAHVIQFVTTARQRQEAKRARILDRRVTKP</sequence>
<dbReference type="PROSITE" id="PS50076">
    <property type="entry name" value="DNAJ_2"/>
    <property type="match status" value="1"/>
</dbReference>
<dbReference type="SUPFAM" id="SSF46565">
    <property type="entry name" value="Chaperone J-domain"/>
    <property type="match status" value="1"/>
</dbReference>
<evidence type="ECO:0000259" key="1">
    <source>
        <dbReference type="PROSITE" id="PS50076"/>
    </source>
</evidence>
<name>A0A7R9ZWS0_9DINO</name>
<reference evidence="2" key="1">
    <citation type="submission" date="2021-01" db="EMBL/GenBank/DDBJ databases">
        <authorList>
            <person name="Corre E."/>
            <person name="Pelletier E."/>
            <person name="Niang G."/>
            <person name="Scheremetjew M."/>
            <person name="Finn R."/>
            <person name="Kale V."/>
            <person name="Holt S."/>
            <person name="Cochrane G."/>
            <person name="Meng A."/>
            <person name="Brown T."/>
            <person name="Cohen L."/>
        </authorList>
    </citation>
    <scope>NUCLEOTIDE SEQUENCE</scope>
    <source>
        <strain evidence="2">Pbaha01</strain>
    </source>
</reference>
<organism evidence="2">
    <name type="scientific">Pyrodinium bahamense</name>
    <dbReference type="NCBI Taxonomy" id="73915"/>
    <lineage>
        <taxon>Eukaryota</taxon>
        <taxon>Sar</taxon>
        <taxon>Alveolata</taxon>
        <taxon>Dinophyceae</taxon>
        <taxon>Gonyaulacales</taxon>
        <taxon>Pyrocystaceae</taxon>
        <taxon>Pyrodinium</taxon>
    </lineage>
</organism>
<dbReference type="InterPro" id="IPR001623">
    <property type="entry name" value="DnaJ_domain"/>
</dbReference>
<accession>A0A7R9ZWS0</accession>
<proteinExistence type="predicted"/>
<gene>
    <name evidence="2" type="ORF">PBAH0796_LOCUS2043</name>
</gene>
<dbReference type="InterPro" id="IPR036869">
    <property type="entry name" value="J_dom_sf"/>
</dbReference>
<protein>
    <recommendedName>
        <fullName evidence="1">J domain-containing protein</fullName>
    </recommendedName>
</protein>
<dbReference type="Pfam" id="PF00226">
    <property type="entry name" value="DnaJ"/>
    <property type="match status" value="1"/>
</dbReference>
<evidence type="ECO:0000313" key="2">
    <source>
        <dbReference type="EMBL" id="CAD8346305.1"/>
    </source>
</evidence>
<dbReference type="Gene3D" id="1.10.287.110">
    <property type="entry name" value="DnaJ domain"/>
    <property type="match status" value="1"/>
</dbReference>
<dbReference type="AlphaFoldDB" id="A0A7R9ZWS0"/>
<dbReference type="PRINTS" id="PR00625">
    <property type="entry name" value="JDOMAIN"/>
</dbReference>
<dbReference type="CDD" id="cd06257">
    <property type="entry name" value="DnaJ"/>
    <property type="match status" value="1"/>
</dbReference>
<feature type="domain" description="J" evidence="1">
    <location>
        <begin position="66"/>
        <end position="139"/>
    </location>
</feature>